<keyword evidence="3" id="KW-1185">Reference proteome</keyword>
<gene>
    <name evidence="2" type="ORF">FLP23_11145</name>
</gene>
<dbReference type="RefSeq" id="WP_149325923.1">
    <property type="nucleotide sequence ID" value="NZ_CP043504.1"/>
</dbReference>
<evidence type="ECO:0000313" key="3">
    <source>
        <dbReference type="Proteomes" id="UP000322159"/>
    </source>
</evidence>
<dbReference type="KEGG" id="lyk:FLP23_11145"/>
<feature type="domain" description="Elongation factor G-binding protein C-terminal treble-clef zinc-finger" evidence="1">
    <location>
        <begin position="8"/>
        <end position="159"/>
    </location>
</feature>
<dbReference type="AlphaFoldDB" id="A0A5C1Y9N2"/>
<protein>
    <submittedName>
        <fullName evidence="2">FBP domain-containing protein</fullName>
    </submittedName>
</protein>
<sequence>MLPLTAAEIRESFVNAGSIDPGRIPLPGLHEVVWEDREFLGWRDGSTAHRGYLVYWRDDAPLGIVLRAAETRLAGGSAMCSLCQIAQPAGQVRLFTALRAGGAGDAGDSVGTYICSDLGCPHLIRIAPHGSPWDPNPESVIATRAGGLVRRLDAFTAKVLAPRE</sequence>
<dbReference type="Pfam" id="PF16571">
    <property type="entry name" value="FBP_C"/>
    <property type="match status" value="1"/>
</dbReference>
<proteinExistence type="predicted"/>
<evidence type="ECO:0000259" key="1">
    <source>
        <dbReference type="Pfam" id="PF16571"/>
    </source>
</evidence>
<dbReference type="Proteomes" id="UP000322159">
    <property type="component" value="Chromosome"/>
</dbReference>
<dbReference type="InterPro" id="IPR032330">
    <property type="entry name" value="EF-G-binding_C"/>
</dbReference>
<name>A0A5C1Y9N2_9MICO</name>
<organism evidence="2 3">
    <name type="scientific">Protaetiibacter larvae</name>
    <dbReference type="NCBI Taxonomy" id="2592654"/>
    <lineage>
        <taxon>Bacteria</taxon>
        <taxon>Bacillati</taxon>
        <taxon>Actinomycetota</taxon>
        <taxon>Actinomycetes</taxon>
        <taxon>Micrococcales</taxon>
        <taxon>Microbacteriaceae</taxon>
        <taxon>Protaetiibacter</taxon>
    </lineage>
</organism>
<reference evidence="2 3" key="1">
    <citation type="submission" date="2019-09" db="EMBL/GenBank/DDBJ databases">
        <title>Genome sequencing of strain KACC 19322.</title>
        <authorList>
            <person name="Heo J."/>
            <person name="Kim S.-J."/>
            <person name="Kim J.-S."/>
            <person name="Hong S.-B."/>
            <person name="Kwon S.-W."/>
        </authorList>
    </citation>
    <scope>NUCLEOTIDE SEQUENCE [LARGE SCALE GENOMIC DNA]</scope>
    <source>
        <strain evidence="2 3">KACC 19322</strain>
    </source>
</reference>
<evidence type="ECO:0000313" key="2">
    <source>
        <dbReference type="EMBL" id="QEO10506.1"/>
    </source>
</evidence>
<accession>A0A5C1Y9N2</accession>
<dbReference type="EMBL" id="CP043504">
    <property type="protein sequence ID" value="QEO10506.1"/>
    <property type="molecule type" value="Genomic_DNA"/>
</dbReference>
<dbReference type="OrthoDB" id="4171838at2"/>